<dbReference type="Proteomes" id="UP000094056">
    <property type="component" value="Unassembled WGS sequence"/>
</dbReference>
<accession>A0A1E3XDF1</accession>
<proteinExistence type="predicted"/>
<organism evidence="1 2">
    <name type="scientific">Candidatus Scalindua rubra</name>
    <dbReference type="NCBI Taxonomy" id="1872076"/>
    <lineage>
        <taxon>Bacteria</taxon>
        <taxon>Pseudomonadati</taxon>
        <taxon>Planctomycetota</taxon>
        <taxon>Candidatus Brocadiia</taxon>
        <taxon>Candidatus Brocadiales</taxon>
        <taxon>Candidatus Scalinduaceae</taxon>
        <taxon>Candidatus Scalindua</taxon>
    </lineage>
</organism>
<protein>
    <submittedName>
        <fullName evidence="1">Uncharacterized protein</fullName>
    </submittedName>
</protein>
<dbReference type="EMBL" id="MAYW01000022">
    <property type="protein sequence ID" value="ODS33667.1"/>
    <property type="molecule type" value="Genomic_DNA"/>
</dbReference>
<dbReference type="AlphaFoldDB" id="A0A1E3XDF1"/>
<comment type="caution">
    <text evidence="1">The sequence shown here is derived from an EMBL/GenBank/DDBJ whole genome shotgun (WGS) entry which is preliminary data.</text>
</comment>
<sequence length="136" mass="15345">MVKVRTDGEYKYILECDKALPVGEQTVFHYRSLSLEEQYNMLGDDVEYERSGDGKLKAKIRFNKAGEIRTLITSITRIENLKDHSGNVIVWPNDEAGRKRILASLNGEWRAELAEAIRGGSTLDESEVKNSAPRSS</sequence>
<evidence type="ECO:0000313" key="2">
    <source>
        <dbReference type="Proteomes" id="UP000094056"/>
    </source>
</evidence>
<evidence type="ECO:0000313" key="1">
    <source>
        <dbReference type="EMBL" id="ODS33667.1"/>
    </source>
</evidence>
<reference evidence="1 2" key="1">
    <citation type="submission" date="2016-07" db="EMBL/GenBank/DDBJ databases">
        <title>Draft genome of Scalindua rubra, obtained from a brine-seawater interface in the Red Sea, sheds light on salt adaptation in anammox bacteria.</title>
        <authorList>
            <person name="Speth D.R."/>
            <person name="Lagkouvardos I."/>
            <person name="Wang Y."/>
            <person name="Qian P.-Y."/>
            <person name="Dutilh B.E."/>
            <person name="Jetten M.S."/>
        </authorList>
    </citation>
    <scope>NUCLEOTIDE SEQUENCE [LARGE SCALE GENOMIC DNA]</scope>
    <source>
        <strain evidence="1">BSI-1</strain>
    </source>
</reference>
<name>A0A1E3XDF1_9BACT</name>
<gene>
    <name evidence="1" type="ORF">SCARUB_01187</name>
</gene>